<dbReference type="Pfam" id="PF01967">
    <property type="entry name" value="MoaC"/>
    <property type="match status" value="1"/>
</dbReference>
<comment type="pathway">
    <text evidence="1">Cofactor biosynthesis; molybdopterin biosynthesis.</text>
</comment>
<evidence type="ECO:0000313" key="4">
    <source>
        <dbReference type="EMBL" id="MBI1756091.1"/>
    </source>
</evidence>
<dbReference type="InterPro" id="IPR002820">
    <property type="entry name" value="Mopterin_CF_biosynth-C_dom"/>
</dbReference>
<reference evidence="4" key="1">
    <citation type="submission" date="2020-07" db="EMBL/GenBank/DDBJ databases">
        <title>Huge and variable diversity of episymbiotic CPR bacteria and DPANN archaea in groundwater ecosystems.</title>
        <authorList>
            <person name="He C.Y."/>
            <person name="Keren R."/>
            <person name="Whittaker M."/>
            <person name="Farag I.F."/>
            <person name="Doudna J."/>
            <person name="Cate J.H.D."/>
            <person name="Banfield J.F."/>
        </authorList>
    </citation>
    <scope>NUCLEOTIDE SEQUENCE</scope>
    <source>
        <strain evidence="4">NC_groundwater_17_Pr7_B-0.1um_64_12</strain>
    </source>
</reference>
<dbReference type="InterPro" id="IPR036522">
    <property type="entry name" value="MoaC_sf"/>
</dbReference>
<dbReference type="InterPro" id="IPR023045">
    <property type="entry name" value="MoaC"/>
</dbReference>
<evidence type="ECO:0000259" key="3">
    <source>
        <dbReference type="Pfam" id="PF01967"/>
    </source>
</evidence>
<dbReference type="EC" id="4.6.1.17" evidence="4"/>
<dbReference type="NCBIfam" id="TIGR00581">
    <property type="entry name" value="moaC"/>
    <property type="match status" value="1"/>
</dbReference>
<dbReference type="EMBL" id="JACOSL010000022">
    <property type="protein sequence ID" value="MBI1756091.1"/>
    <property type="molecule type" value="Genomic_DNA"/>
</dbReference>
<dbReference type="InterPro" id="IPR050105">
    <property type="entry name" value="MoCo_biosynth_MoaA/MoaC"/>
</dbReference>
<gene>
    <name evidence="4" type="primary">moaC</name>
    <name evidence="4" type="ORF">HYR64_03180</name>
</gene>
<evidence type="ECO:0000256" key="1">
    <source>
        <dbReference type="ARBA" id="ARBA00005046"/>
    </source>
</evidence>
<sequence length="155" mass="16167">MSGASHIAADGSVRMVDVGGKTPSQRVARAEGWVRLLPAHREALSNLPKGDALTTAEIAGIQGGKRCSELVPLCHNVPLSHLAVQVRLEDGGLHVTAEALTTAPTGVEMEAYTAVVVAAVTLIDMLKGVDPDLTIDGVRLVEKSGGKSPWRRSAS</sequence>
<keyword evidence="2" id="KW-0501">Molybdenum cofactor biosynthesis</keyword>
<dbReference type="SUPFAM" id="SSF55040">
    <property type="entry name" value="Molybdenum cofactor biosynthesis protein C, MoaC"/>
    <property type="match status" value="1"/>
</dbReference>
<organism evidence="4 5">
    <name type="scientific">Fimbriimonas ginsengisoli</name>
    <dbReference type="NCBI Taxonomy" id="1005039"/>
    <lineage>
        <taxon>Bacteria</taxon>
        <taxon>Bacillati</taxon>
        <taxon>Armatimonadota</taxon>
        <taxon>Fimbriimonadia</taxon>
        <taxon>Fimbriimonadales</taxon>
        <taxon>Fimbriimonadaceae</taxon>
        <taxon>Fimbriimonas</taxon>
    </lineage>
</organism>
<dbReference type="Gene3D" id="3.30.70.640">
    <property type="entry name" value="Molybdopterin cofactor biosynthesis C (MoaC) domain"/>
    <property type="match status" value="1"/>
</dbReference>
<dbReference type="GO" id="GO:0006777">
    <property type="term" value="P:Mo-molybdopterin cofactor biosynthetic process"/>
    <property type="evidence" value="ECO:0007669"/>
    <property type="project" value="UniProtKB-KW"/>
</dbReference>
<evidence type="ECO:0000256" key="2">
    <source>
        <dbReference type="ARBA" id="ARBA00023150"/>
    </source>
</evidence>
<name>A0A931PVZ0_FIMGI</name>
<proteinExistence type="predicted"/>
<dbReference type="Proteomes" id="UP000727962">
    <property type="component" value="Unassembled WGS sequence"/>
</dbReference>
<dbReference type="AlphaFoldDB" id="A0A931PVZ0"/>
<dbReference type="PANTHER" id="PTHR22960">
    <property type="entry name" value="MOLYBDOPTERIN COFACTOR SYNTHESIS PROTEIN A"/>
    <property type="match status" value="1"/>
</dbReference>
<comment type="caution">
    <text evidence="4">The sequence shown here is derived from an EMBL/GenBank/DDBJ whole genome shotgun (WGS) entry which is preliminary data.</text>
</comment>
<protein>
    <submittedName>
        <fullName evidence="4">Cyclic pyranopterin monophosphate synthase MoaC</fullName>
        <ecNumber evidence="4">4.6.1.17</ecNumber>
    </submittedName>
</protein>
<feature type="domain" description="Molybdopterin cofactor biosynthesis C (MoaC)" evidence="3">
    <location>
        <begin position="15"/>
        <end position="146"/>
    </location>
</feature>
<accession>A0A931PVZ0</accession>
<keyword evidence="4" id="KW-0456">Lyase</keyword>
<dbReference type="GO" id="GO:0061799">
    <property type="term" value="F:cyclic pyranopterin monophosphate synthase activity"/>
    <property type="evidence" value="ECO:0007669"/>
    <property type="project" value="UniProtKB-EC"/>
</dbReference>
<evidence type="ECO:0000313" key="5">
    <source>
        <dbReference type="Proteomes" id="UP000727962"/>
    </source>
</evidence>